<keyword evidence="2" id="KW-1185">Reference proteome</keyword>
<name>A0ACB9N716_BAUVA</name>
<protein>
    <submittedName>
        <fullName evidence="1">Uncharacterized protein</fullName>
    </submittedName>
</protein>
<reference evidence="1 2" key="1">
    <citation type="journal article" date="2022" name="DNA Res.">
        <title>Chromosomal-level genome assembly of the orchid tree Bauhinia variegata (Leguminosae; Cercidoideae) supports the allotetraploid origin hypothesis of Bauhinia.</title>
        <authorList>
            <person name="Zhong Y."/>
            <person name="Chen Y."/>
            <person name="Zheng D."/>
            <person name="Pang J."/>
            <person name="Liu Y."/>
            <person name="Luo S."/>
            <person name="Meng S."/>
            <person name="Qian L."/>
            <person name="Wei D."/>
            <person name="Dai S."/>
            <person name="Zhou R."/>
        </authorList>
    </citation>
    <scope>NUCLEOTIDE SEQUENCE [LARGE SCALE GENOMIC DNA]</scope>
    <source>
        <strain evidence="1">BV-YZ2020</strain>
    </source>
</reference>
<accession>A0ACB9N716</accession>
<gene>
    <name evidence="1" type="ORF">L6164_017112</name>
</gene>
<evidence type="ECO:0000313" key="2">
    <source>
        <dbReference type="Proteomes" id="UP000828941"/>
    </source>
</evidence>
<dbReference type="EMBL" id="CM039432">
    <property type="protein sequence ID" value="KAI4332182.1"/>
    <property type="molecule type" value="Genomic_DNA"/>
</dbReference>
<comment type="caution">
    <text evidence="1">The sequence shown here is derived from an EMBL/GenBank/DDBJ whole genome shotgun (WGS) entry which is preliminary data.</text>
</comment>
<organism evidence="1 2">
    <name type="scientific">Bauhinia variegata</name>
    <name type="common">Purple orchid tree</name>
    <name type="synonym">Phanera variegata</name>
    <dbReference type="NCBI Taxonomy" id="167791"/>
    <lineage>
        <taxon>Eukaryota</taxon>
        <taxon>Viridiplantae</taxon>
        <taxon>Streptophyta</taxon>
        <taxon>Embryophyta</taxon>
        <taxon>Tracheophyta</taxon>
        <taxon>Spermatophyta</taxon>
        <taxon>Magnoliopsida</taxon>
        <taxon>eudicotyledons</taxon>
        <taxon>Gunneridae</taxon>
        <taxon>Pentapetalae</taxon>
        <taxon>rosids</taxon>
        <taxon>fabids</taxon>
        <taxon>Fabales</taxon>
        <taxon>Fabaceae</taxon>
        <taxon>Cercidoideae</taxon>
        <taxon>Cercideae</taxon>
        <taxon>Bauhiniinae</taxon>
        <taxon>Bauhinia</taxon>
    </lineage>
</organism>
<proteinExistence type="predicted"/>
<sequence length="341" mass="39009">MLPQLSTLHISCADQLKVIFRKSSEEGTSNGHEIVVLNLEELKLTKLPSFVSICPGLKLHAVKMVIDECPKFAPVTVAAQAFPCHCITEQILSVNKFEIIISSTDLVDFEILNEDYHYYDGFHTYDRYAAPETFQLSLQGYSPGGLESKIQELNAVGEFLRPNYDSENEERRGKNKRSVGKYRFSTKSQEELEAVDYTICPYGWFRAYFDVARTEEKSWASALLVNHEGKLIGARTRKLSTKFHLEQQALALELAIELARDVLPKSNICLEGDCQRFISILHDYLNDKMDSKVWYLVPILMDVREKLGSMGDWEAIEVLSKEDFLSSFFTKEEDDHNHDTE</sequence>
<dbReference type="Proteomes" id="UP000828941">
    <property type="component" value="Chromosome 7"/>
</dbReference>
<evidence type="ECO:0000313" key="1">
    <source>
        <dbReference type="EMBL" id="KAI4332182.1"/>
    </source>
</evidence>